<evidence type="ECO:0000256" key="7">
    <source>
        <dbReference type="ARBA" id="ARBA00024343"/>
    </source>
</evidence>
<dbReference type="PROSITE" id="PS51032">
    <property type="entry name" value="AP2_ERF"/>
    <property type="match status" value="1"/>
</dbReference>
<dbReference type="SUPFAM" id="SSF54171">
    <property type="entry name" value="DNA-binding domain"/>
    <property type="match status" value="1"/>
</dbReference>
<keyword evidence="5" id="KW-0804">Transcription</keyword>
<dbReference type="Proteomes" id="UP000287651">
    <property type="component" value="Unassembled WGS sequence"/>
</dbReference>
<evidence type="ECO:0000256" key="2">
    <source>
        <dbReference type="ARBA" id="ARBA00023015"/>
    </source>
</evidence>
<proteinExistence type="inferred from homology"/>
<evidence type="ECO:0000256" key="4">
    <source>
        <dbReference type="ARBA" id="ARBA00023159"/>
    </source>
</evidence>
<dbReference type="PANTHER" id="PTHR31985:SF111">
    <property type="entry name" value="ETHYLENE-RESPONSIVE TRANSCRIPTION FACTOR ERF021"/>
    <property type="match status" value="1"/>
</dbReference>
<dbReference type="FunFam" id="3.30.730.10:FF:000001">
    <property type="entry name" value="Ethylene-responsive transcription factor 2"/>
    <property type="match status" value="1"/>
</dbReference>
<dbReference type="Pfam" id="PF00847">
    <property type="entry name" value="AP2"/>
    <property type="match status" value="1"/>
</dbReference>
<dbReference type="AlphaFoldDB" id="A0A426XWS2"/>
<feature type="region of interest" description="Disordered" evidence="8">
    <location>
        <begin position="98"/>
        <end position="126"/>
    </location>
</feature>
<dbReference type="InterPro" id="IPR001471">
    <property type="entry name" value="AP2/ERF_dom"/>
</dbReference>
<feature type="region of interest" description="Disordered" evidence="8">
    <location>
        <begin position="156"/>
        <end position="191"/>
    </location>
</feature>
<dbReference type="InterPro" id="IPR016177">
    <property type="entry name" value="DNA-bd_dom_sf"/>
</dbReference>
<dbReference type="InterPro" id="IPR051032">
    <property type="entry name" value="AP2/ERF_TF_ERF_subfamily"/>
</dbReference>
<comment type="caution">
    <text evidence="10">The sequence shown here is derived from an EMBL/GenBank/DDBJ whole genome shotgun (WGS) entry which is preliminary data.</text>
</comment>
<evidence type="ECO:0000313" key="11">
    <source>
        <dbReference type="Proteomes" id="UP000287651"/>
    </source>
</evidence>
<evidence type="ECO:0000256" key="8">
    <source>
        <dbReference type="SAM" id="MobiDB-lite"/>
    </source>
</evidence>
<keyword evidence="4" id="KW-0010">Activator</keyword>
<evidence type="ECO:0000256" key="5">
    <source>
        <dbReference type="ARBA" id="ARBA00023163"/>
    </source>
</evidence>
<dbReference type="Gene3D" id="3.30.730.10">
    <property type="entry name" value="AP2/ERF domain"/>
    <property type="match status" value="1"/>
</dbReference>
<evidence type="ECO:0000256" key="1">
    <source>
        <dbReference type="ARBA" id="ARBA00004123"/>
    </source>
</evidence>
<dbReference type="PANTHER" id="PTHR31985">
    <property type="entry name" value="ETHYLENE-RESPONSIVE TRANSCRIPTION FACTOR ERF042-RELATED"/>
    <property type="match status" value="1"/>
</dbReference>
<dbReference type="GO" id="GO:0005634">
    <property type="term" value="C:nucleus"/>
    <property type="evidence" value="ECO:0007669"/>
    <property type="project" value="UniProtKB-SubCell"/>
</dbReference>
<keyword evidence="6" id="KW-0539">Nucleus</keyword>
<feature type="compositionally biased region" description="Basic and acidic residues" evidence="8">
    <location>
        <begin position="98"/>
        <end position="107"/>
    </location>
</feature>
<dbReference type="SMART" id="SM00380">
    <property type="entry name" value="AP2"/>
    <property type="match status" value="1"/>
</dbReference>
<feature type="domain" description="AP2/ERF" evidence="9">
    <location>
        <begin position="15"/>
        <end position="72"/>
    </location>
</feature>
<protein>
    <recommendedName>
        <fullName evidence="9">AP2/ERF domain-containing protein</fullName>
    </recommendedName>
</protein>
<sequence length="191" mass="21053">MKSPATGEQQPSTRRYRGVRLRKWGSWVAEVRFPNSRERLWLGSYPTPEQAARAFDAAVYCLRGPGAALNFPDQPPHIPSSARTLSREEIRAAAVRFAHDEPRRTEEAEGGGGEATSGVVSPRQANSRAMAESVEVFPGFYFTGVSGMPHLTAAELPGRHRVEESPALRAPPLRRAGEGDPKEEMTKEQMK</sequence>
<evidence type="ECO:0000313" key="10">
    <source>
        <dbReference type="EMBL" id="RRT44008.1"/>
    </source>
</evidence>
<name>A0A426XWS2_ENSVE</name>
<organism evidence="10 11">
    <name type="scientific">Ensete ventricosum</name>
    <name type="common">Abyssinian banana</name>
    <name type="synonym">Musa ensete</name>
    <dbReference type="NCBI Taxonomy" id="4639"/>
    <lineage>
        <taxon>Eukaryota</taxon>
        <taxon>Viridiplantae</taxon>
        <taxon>Streptophyta</taxon>
        <taxon>Embryophyta</taxon>
        <taxon>Tracheophyta</taxon>
        <taxon>Spermatophyta</taxon>
        <taxon>Magnoliopsida</taxon>
        <taxon>Liliopsida</taxon>
        <taxon>Zingiberales</taxon>
        <taxon>Musaceae</taxon>
        <taxon>Ensete</taxon>
    </lineage>
</organism>
<dbReference type="GO" id="GO:0003700">
    <property type="term" value="F:DNA-binding transcription factor activity"/>
    <property type="evidence" value="ECO:0007669"/>
    <property type="project" value="InterPro"/>
</dbReference>
<dbReference type="GO" id="GO:0003677">
    <property type="term" value="F:DNA binding"/>
    <property type="evidence" value="ECO:0007669"/>
    <property type="project" value="UniProtKB-KW"/>
</dbReference>
<evidence type="ECO:0000256" key="3">
    <source>
        <dbReference type="ARBA" id="ARBA00023125"/>
    </source>
</evidence>
<gene>
    <name evidence="10" type="ORF">B296_00056052</name>
</gene>
<reference evidence="10 11" key="1">
    <citation type="journal article" date="2014" name="Agronomy (Basel)">
        <title>A Draft Genome Sequence for Ensete ventricosum, the Drought-Tolerant Tree Against Hunger.</title>
        <authorList>
            <person name="Harrison J."/>
            <person name="Moore K.A."/>
            <person name="Paszkiewicz K."/>
            <person name="Jones T."/>
            <person name="Grant M."/>
            <person name="Ambacheew D."/>
            <person name="Muzemil S."/>
            <person name="Studholme D.J."/>
        </authorList>
    </citation>
    <scope>NUCLEOTIDE SEQUENCE [LARGE SCALE GENOMIC DNA]</scope>
</reference>
<dbReference type="EMBL" id="AMZH03016760">
    <property type="protein sequence ID" value="RRT44008.1"/>
    <property type="molecule type" value="Genomic_DNA"/>
</dbReference>
<evidence type="ECO:0000259" key="9">
    <source>
        <dbReference type="PROSITE" id="PS51032"/>
    </source>
</evidence>
<dbReference type="PRINTS" id="PR00367">
    <property type="entry name" value="ETHRSPELEMNT"/>
</dbReference>
<accession>A0A426XWS2</accession>
<comment type="similarity">
    <text evidence="7">Belongs to the AP2/ERF transcription factor family. ERF subfamily.</text>
</comment>
<feature type="compositionally biased region" description="Basic and acidic residues" evidence="8">
    <location>
        <begin position="175"/>
        <end position="191"/>
    </location>
</feature>
<feature type="compositionally biased region" description="Basic and acidic residues" evidence="8">
    <location>
        <begin position="157"/>
        <end position="166"/>
    </location>
</feature>
<keyword evidence="2" id="KW-0805">Transcription regulation</keyword>
<evidence type="ECO:0000256" key="6">
    <source>
        <dbReference type="ARBA" id="ARBA00023242"/>
    </source>
</evidence>
<dbReference type="InterPro" id="IPR036955">
    <property type="entry name" value="AP2/ERF_dom_sf"/>
</dbReference>
<keyword evidence="3" id="KW-0238">DNA-binding</keyword>
<dbReference type="CDD" id="cd00018">
    <property type="entry name" value="AP2"/>
    <property type="match status" value="1"/>
</dbReference>
<comment type="subcellular location">
    <subcellularLocation>
        <location evidence="1">Nucleus</location>
    </subcellularLocation>
</comment>